<dbReference type="Gene3D" id="3.20.20.80">
    <property type="entry name" value="Glycosidases"/>
    <property type="match status" value="1"/>
</dbReference>
<evidence type="ECO:0000259" key="2">
    <source>
        <dbReference type="Pfam" id="PF13550"/>
    </source>
</evidence>
<accession>A0A850Q7V6</accession>
<name>A0A850Q7V6_9RHOB</name>
<dbReference type="InterPro" id="IPR025195">
    <property type="entry name" value="GTA_TIM_dom"/>
</dbReference>
<protein>
    <submittedName>
        <fullName evidence="4">Host specificity protein</fullName>
    </submittedName>
</protein>
<dbReference type="InterPro" id="IPR017853">
    <property type="entry name" value="GH"/>
</dbReference>
<evidence type="ECO:0000259" key="1">
    <source>
        <dbReference type="Pfam" id="PF13547"/>
    </source>
</evidence>
<dbReference type="Pfam" id="PF13550">
    <property type="entry name" value="Phage-tail_3"/>
    <property type="match status" value="1"/>
</dbReference>
<feature type="domain" description="GTA TIM-barrel-like" evidence="1">
    <location>
        <begin position="451"/>
        <end position="746"/>
    </location>
</feature>
<reference evidence="4 5" key="1">
    <citation type="submission" date="2020-04" db="EMBL/GenBank/DDBJ databases">
        <title>Donghicola sp., a member of the Rhodobacteraceae family isolated from mangrove forest in Thailand.</title>
        <authorList>
            <person name="Charoenyingcharoen P."/>
            <person name="Yukphan P."/>
        </authorList>
    </citation>
    <scope>NUCLEOTIDE SEQUENCE [LARGE SCALE GENOMIC DNA]</scope>
    <source>
        <strain evidence="4 5">B5-SW-15</strain>
    </source>
</reference>
<dbReference type="RefSeq" id="WP_177156978.1">
    <property type="nucleotide sequence ID" value="NZ_JABCJE010000002.1"/>
</dbReference>
<organism evidence="4 5">
    <name type="scientific">Donghicola mangrovi</name>
    <dbReference type="NCBI Taxonomy" id="2729614"/>
    <lineage>
        <taxon>Bacteria</taxon>
        <taxon>Pseudomonadati</taxon>
        <taxon>Pseudomonadota</taxon>
        <taxon>Alphaproteobacteria</taxon>
        <taxon>Rhodobacterales</taxon>
        <taxon>Roseobacteraceae</taxon>
        <taxon>Donghicola</taxon>
    </lineage>
</organism>
<sequence length="1309" mass="142055">MATIILSAAGGALGGAIGGGIAGLGMATLGRAGGAMLGRALDQRLFSRALGGSAPVEVGRMNRLRIGSSSEGAGMARVYGRTRVAGQVIWATRFTETVRTSTTTSGGGKGTSPSHETKTSKYSYSISLAIALCEGEVSRVGRIWADGAELDRSTLNYRVYRGAMDQLPDPLIEAIEGSGAVPAYRGTAYVVFEDLALAPFGNRIPQFSFEVVRSASEDAGDYGDIARDLTAVAMIPGTGEYALATTPVHYGAGQGRNISANVNSFSGVSDLETSVEALVQEAPNCRATSLVVSWFGSDLRCGFCQIQPKVEQSLHEGAGMPWRVSGLTRDLAEPVPQLDDGPVYGGTPTDQSVIEAIRHLNAVGQEVMFYPFILMDQLGDNGLTDPWTGADDQPPLPWRGRITLSVAPGQQGSPDGTSLADDEVSAFVGQASVADFALVDGQVVYSGPEEWSLRRFVLHNAMLCQAAGGVHAFCIGSELRGLTQIRGASGFPVVEALMALADDVRCILGPDVKLGYAADWSEYWGYQPQDGSGDRYFHLDPLWAHPQIDFVGIDNYMPLSDWRDEEGHADENWGSIYDLEYLQSNIEGGEGFDWYYPSEAARDRQQRAPITDGAHGEPWVYRYKDIRSWWTSHHHERIAGQRSQTSTAWEPFSKPIWFTEIGCAAVDKGTNQPNKFVDPKSSESALPYYSTGERDEFMQMQYLRAMREYWQDAGNNPVSPVYAGPMIDAERMFVWAWDARPYPAFPNHGTVWKDAPNYTRGHWVTGRSGHRSLASVVAELCASVGVTEVDTRQLYGVVRGYLEDGPQSVRAALQGLMMTHGFDAVEQGGDLVFRSRGVSGVKLINPEVVLAHDDGDIRRNRASDQELPNAAQLSFAEADAGFEPVSVEVRAPWQSVQRPAASEVQAVLTKGEARQALDRWMSELRLGRETVSFALPPSRGDVVAGDLIAFETAPEVIYRVEHVTSDLEREIEAVRVDPSVYRPAPEVAEQAITAPFVPPMPALCMALDLPLLRGDEVPHAPYLAATADPWPGGVNIYRSRVDAGYRLAMTLEAQATIGTLATALAFAPTGIEQKGVTLEVDLVSGVLTSVTEEAFLAGGNLIAMGDGTPDGWELLQFRNAEPLGGGRYALSGFLRGQAGTDRLIPDEWPVGSYVVLIDGALLQMDLPPETLGQPWFLRTGPVGRPYDDRSYETVERTFSGQGLAPYRPCHPVCELHGDAHLVGWVRRTRLGGDDWSRPEVPLAQTSEQYLLRIYAQGTLVREATVNDPSFTYTQAMRAQDGAENGYRIEIAQVSDLFGAGPAISLYVDH</sequence>
<comment type="caution">
    <text evidence="4">The sequence shown here is derived from an EMBL/GenBank/DDBJ whole genome shotgun (WGS) entry which is preliminary data.</text>
</comment>
<evidence type="ECO:0000313" key="4">
    <source>
        <dbReference type="EMBL" id="NVO22830.1"/>
    </source>
</evidence>
<dbReference type="InterPro" id="IPR056490">
    <property type="entry name" value="Rcc01698_C"/>
</dbReference>
<gene>
    <name evidence="4" type="ORF">HJ536_05610</name>
</gene>
<dbReference type="Proteomes" id="UP000592216">
    <property type="component" value="Unassembled WGS sequence"/>
</dbReference>
<proteinExistence type="predicted"/>
<dbReference type="SUPFAM" id="SSF51445">
    <property type="entry name" value="(Trans)glycosidases"/>
    <property type="match status" value="1"/>
</dbReference>
<dbReference type="Pfam" id="PF13547">
    <property type="entry name" value="GTA_TIM"/>
    <property type="match status" value="1"/>
</dbReference>
<dbReference type="Pfam" id="PF23666">
    <property type="entry name" value="Rcc01698_C"/>
    <property type="match status" value="1"/>
</dbReference>
<feature type="domain" description="Tip attachment protein J" evidence="2">
    <location>
        <begin position="804"/>
        <end position="960"/>
    </location>
</feature>
<dbReference type="InterPro" id="IPR032876">
    <property type="entry name" value="J_dom"/>
</dbReference>
<feature type="domain" description="Rcc01698-like C-terminal" evidence="3">
    <location>
        <begin position="1055"/>
        <end position="1155"/>
    </location>
</feature>
<evidence type="ECO:0000259" key="3">
    <source>
        <dbReference type="Pfam" id="PF23666"/>
    </source>
</evidence>
<dbReference type="CDD" id="cd19607">
    <property type="entry name" value="GTA_TIM-barrel-like"/>
    <property type="match status" value="1"/>
</dbReference>
<dbReference type="EMBL" id="JABCJE010000002">
    <property type="protein sequence ID" value="NVO22830.1"/>
    <property type="molecule type" value="Genomic_DNA"/>
</dbReference>
<evidence type="ECO:0000313" key="5">
    <source>
        <dbReference type="Proteomes" id="UP000592216"/>
    </source>
</evidence>